<accession>A0ACB8AI97</accession>
<protein>
    <submittedName>
        <fullName evidence="1">Uncharacterized protein</fullName>
    </submittedName>
</protein>
<name>A0ACB8AI97_9AGAM</name>
<organism evidence="1 2">
    <name type="scientific">Hygrophoropsis aurantiaca</name>
    <dbReference type="NCBI Taxonomy" id="72124"/>
    <lineage>
        <taxon>Eukaryota</taxon>
        <taxon>Fungi</taxon>
        <taxon>Dikarya</taxon>
        <taxon>Basidiomycota</taxon>
        <taxon>Agaricomycotina</taxon>
        <taxon>Agaricomycetes</taxon>
        <taxon>Agaricomycetidae</taxon>
        <taxon>Boletales</taxon>
        <taxon>Coniophorineae</taxon>
        <taxon>Hygrophoropsidaceae</taxon>
        <taxon>Hygrophoropsis</taxon>
    </lineage>
</organism>
<evidence type="ECO:0000313" key="2">
    <source>
        <dbReference type="Proteomes" id="UP000790377"/>
    </source>
</evidence>
<keyword evidence="2" id="KW-1185">Reference proteome</keyword>
<gene>
    <name evidence="1" type="ORF">BJ138DRAFT_1112153</name>
</gene>
<proteinExistence type="predicted"/>
<comment type="caution">
    <text evidence="1">The sequence shown here is derived from an EMBL/GenBank/DDBJ whole genome shotgun (WGS) entry which is preliminary data.</text>
</comment>
<dbReference type="Proteomes" id="UP000790377">
    <property type="component" value="Unassembled WGS sequence"/>
</dbReference>
<reference evidence="1" key="1">
    <citation type="journal article" date="2021" name="New Phytol.">
        <title>Evolutionary innovations through gain and loss of genes in the ectomycorrhizal Boletales.</title>
        <authorList>
            <person name="Wu G."/>
            <person name="Miyauchi S."/>
            <person name="Morin E."/>
            <person name="Kuo A."/>
            <person name="Drula E."/>
            <person name="Varga T."/>
            <person name="Kohler A."/>
            <person name="Feng B."/>
            <person name="Cao Y."/>
            <person name="Lipzen A."/>
            <person name="Daum C."/>
            <person name="Hundley H."/>
            <person name="Pangilinan J."/>
            <person name="Johnson J."/>
            <person name="Barry K."/>
            <person name="LaButti K."/>
            <person name="Ng V."/>
            <person name="Ahrendt S."/>
            <person name="Min B."/>
            <person name="Choi I.G."/>
            <person name="Park H."/>
            <person name="Plett J.M."/>
            <person name="Magnuson J."/>
            <person name="Spatafora J.W."/>
            <person name="Nagy L.G."/>
            <person name="Henrissat B."/>
            <person name="Grigoriev I.V."/>
            <person name="Yang Z.L."/>
            <person name="Xu J."/>
            <person name="Martin F.M."/>
        </authorList>
    </citation>
    <scope>NUCLEOTIDE SEQUENCE</scope>
    <source>
        <strain evidence="1">ATCC 28755</strain>
    </source>
</reference>
<dbReference type="EMBL" id="MU267646">
    <property type="protein sequence ID" value="KAH7912691.1"/>
    <property type="molecule type" value="Genomic_DNA"/>
</dbReference>
<sequence>MSTSKQQAGQHIPRESVKSEPVTNALPITVKQDPDSEEDEGTVSNVQDLQLCTRSEKLWYPDGNAVLHAGDTIYRIHFSLLTTGSPVFREMSEKLLSGEVEVESFEGCPAFRLADTPKEIGSLLMTIYHPFHFRDSSHSHTFLTAILRISTKYKFEIIRANVRSELLRSFPSTLTAFDELTPERLPCPELLPSAFYFCSRLPVRTILCGDGKTAISSKDAVKCVIGREELMKTWNKRTHPFFAPTSCTECRTASGLFDYLLAKDDTEALGLDLFTKWNILGLCPRCLAPLQTTHRESRRHLWEALPHVYALGSWEELRSK</sequence>
<evidence type="ECO:0000313" key="1">
    <source>
        <dbReference type="EMBL" id="KAH7912691.1"/>
    </source>
</evidence>